<keyword evidence="2" id="KW-0813">Transport</keyword>
<dbReference type="EMBL" id="MLJW01000733">
    <property type="protein sequence ID" value="OIQ83125.1"/>
    <property type="molecule type" value="Genomic_DNA"/>
</dbReference>
<dbReference type="NCBIfam" id="TIGR01730">
    <property type="entry name" value="RND_mfp"/>
    <property type="match status" value="1"/>
</dbReference>
<dbReference type="GO" id="GO:0030313">
    <property type="term" value="C:cell envelope"/>
    <property type="evidence" value="ECO:0007669"/>
    <property type="project" value="UniProtKB-SubCell"/>
</dbReference>
<evidence type="ECO:0000259" key="4">
    <source>
        <dbReference type="Pfam" id="PF25917"/>
    </source>
</evidence>
<evidence type="ECO:0000256" key="1">
    <source>
        <dbReference type="ARBA" id="ARBA00004236"/>
    </source>
</evidence>
<evidence type="ECO:0000259" key="6">
    <source>
        <dbReference type="Pfam" id="PF25967"/>
    </source>
</evidence>
<name>A0A1J5R4L4_9ZZZZ</name>
<dbReference type="Pfam" id="PF25917">
    <property type="entry name" value="BSH_RND"/>
    <property type="match status" value="1"/>
</dbReference>
<dbReference type="GO" id="GO:0015562">
    <property type="term" value="F:efflux transmembrane transporter activity"/>
    <property type="evidence" value="ECO:0007669"/>
    <property type="project" value="TreeGrafter"/>
</dbReference>
<dbReference type="Gene3D" id="6.10.140.1990">
    <property type="match status" value="1"/>
</dbReference>
<dbReference type="PANTHER" id="PTHR30469:SF33">
    <property type="entry name" value="SLR1207 PROTEIN"/>
    <property type="match status" value="1"/>
</dbReference>
<keyword evidence="3" id="KW-0175">Coiled coil</keyword>
<dbReference type="Pfam" id="PF25967">
    <property type="entry name" value="RND-MFP_C"/>
    <property type="match status" value="1"/>
</dbReference>
<reference evidence="7" key="1">
    <citation type="submission" date="2016-10" db="EMBL/GenBank/DDBJ databases">
        <title>Sequence of Gallionella enrichment culture.</title>
        <authorList>
            <person name="Poehlein A."/>
            <person name="Muehling M."/>
            <person name="Daniel R."/>
        </authorList>
    </citation>
    <scope>NUCLEOTIDE SEQUENCE</scope>
</reference>
<feature type="domain" description="Multidrug resistance protein MdtA-like C-terminal permuted SH3" evidence="6">
    <location>
        <begin position="313"/>
        <end position="367"/>
    </location>
</feature>
<dbReference type="InterPro" id="IPR006143">
    <property type="entry name" value="RND_pump_MFP"/>
</dbReference>
<dbReference type="Gene3D" id="2.40.50.100">
    <property type="match status" value="1"/>
</dbReference>
<dbReference type="Gene3D" id="2.40.30.170">
    <property type="match status" value="1"/>
</dbReference>
<protein>
    <submittedName>
        <fullName evidence="7">Macrolide export protein MacA</fullName>
    </submittedName>
</protein>
<dbReference type="AlphaFoldDB" id="A0A1J5R4L4"/>
<evidence type="ECO:0000259" key="5">
    <source>
        <dbReference type="Pfam" id="PF25944"/>
    </source>
</evidence>
<organism evidence="7">
    <name type="scientific">mine drainage metagenome</name>
    <dbReference type="NCBI Taxonomy" id="410659"/>
    <lineage>
        <taxon>unclassified sequences</taxon>
        <taxon>metagenomes</taxon>
        <taxon>ecological metagenomes</taxon>
    </lineage>
</organism>
<evidence type="ECO:0000256" key="2">
    <source>
        <dbReference type="ARBA" id="ARBA00022448"/>
    </source>
</evidence>
<dbReference type="InterPro" id="IPR030190">
    <property type="entry name" value="MacA_alpha-hairpin_sf"/>
</dbReference>
<proteinExistence type="predicted"/>
<dbReference type="Gene3D" id="2.40.420.20">
    <property type="match status" value="1"/>
</dbReference>
<dbReference type="InterPro" id="IPR058625">
    <property type="entry name" value="MdtA-like_BSH"/>
</dbReference>
<feature type="domain" description="Multidrug resistance protein MdtA-like beta-barrel" evidence="5">
    <location>
        <begin position="227"/>
        <end position="304"/>
    </location>
</feature>
<sequence>MDEAVRRRRRLGRASSAAALLLLAGVAAAVWWSRREPPPPPASAAVEVADVTQIVRVAGVLRPLVRVDVGAQVSGQIEQVGVALGDRVRRGQLLASIDAKAAVNDVRKAEAELSRQLAANARTDVELRAERVELRRQRALRKAGAASHAEVDAAMRRVALAQADARAGAATLAQVRAELRNRKLALGHTRVLAPIDGVVVQRPAEAGQTVNAVQQTPLLMVLAQLGTMTVRAKVPEADIDHVRVGQPATFVTLAAGVRRYSGNVRAIEPEPEAAFGAKFYNALFDVDNADEALRSDMTVQVDIVSGQARAVPTIPLVALGDRGDDGRFSVWQLGADGVPQRRSVEVGLYDDARVQVVGGLETGARVLLQPPAAASGAH</sequence>
<dbReference type="InterPro" id="IPR058626">
    <property type="entry name" value="MdtA-like_b-barrel"/>
</dbReference>
<comment type="caution">
    <text evidence="7">The sequence shown here is derived from an EMBL/GenBank/DDBJ whole genome shotgun (WGS) entry which is preliminary data.</text>
</comment>
<dbReference type="GO" id="GO:1990961">
    <property type="term" value="P:xenobiotic detoxification by transmembrane export across the plasma membrane"/>
    <property type="evidence" value="ECO:0007669"/>
    <property type="project" value="InterPro"/>
</dbReference>
<comment type="subcellular location">
    <subcellularLocation>
        <location evidence="1">Cell membrane</location>
    </subcellularLocation>
</comment>
<gene>
    <name evidence="7" type="primary">macA_27</name>
    <name evidence="7" type="ORF">GALL_350850</name>
</gene>
<dbReference type="SUPFAM" id="SSF111369">
    <property type="entry name" value="HlyD-like secretion proteins"/>
    <property type="match status" value="1"/>
</dbReference>
<dbReference type="Pfam" id="PF25944">
    <property type="entry name" value="Beta-barrel_RND"/>
    <property type="match status" value="1"/>
</dbReference>
<feature type="domain" description="Multidrug resistance protein MdtA-like barrel-sandwich hybrid" evidence="4">
    <location>
        <begin position="67"/>
        <end position="221"/>
    </location>
</feature>
<dbReference type="GO" id="GO:0019898">
    <property type="term" value="C:extrinsic component of membrane"/>
    <property type="evidence" value="ECO:0007669"/>
    <property type="project" value="InterPro"/>
</dbReference>
<dbReference type="GO" id="GO:1990281">
    <property type="term" value="C:efflux pump complex"/>
    <property type="evidence" value="ECO:0007669"/>
    <property type="project" value="TreeGrafter"/>
</dbReference>
<accession>A0A1J5R4L4</accession>
<dbReference type="PANTHER" id="PTHR30469">
    <property type="entry name" value="MULTIDRUG RESISTANCE PROTEIN MDTA"/>
    <property type="match status" value="1"/>
</dbReference>
<dbReference type="GO" id="GO:1990195">
    <property type="term" value="C:macrolide transmembrane transporter complex"/>
    <property type="evidence" value="ECO:0007669"/>
    <property type="project" value="InterPro"/>
</dbReference>
<dbReference type="InterPro" id="IPR058627">
    <property type="entry name" value="MdtA-like_C"/>
</dbReference>
<evidence type="ECO:0000313" key="7">
    <source>
        <dbReference type="EMBL" id="OIQ83125.1"/>
    </source>
</evidence>
<evidence type="ECO:0000256" key="3">
    <source>
        <dbReference type="ARBA" id="ARBA00023054"/>
    </source>
</evidence>